<organism evidence="1">
    <name type="scientific">Heligmosomoides polygyrus</name>
    <name type="common">Parasitic roundworm</name>
    <dbReference type="NCBI Taxonomy" id="6339"/>
    <lineage>
        <taxon>Eukaryota</taxon>
        <taxon>Metazoa</taxon>
        <taxon>Ecdysozoa</taxon>
        <taxon>Nematoda</taxon>
        <taxon>Chromadorea</taxon>
        <taxon>Rhabditida</taxon>
        <taxon>Rhabditina</taxon>
        <taxon>Rhabditomorpha</taxon>
        <taxon>Strongyloidea</taxon>
        <taxon>Heligmosomidae</taxon>
        <taxon>Heligmosomoides</taxon>
    </lineage>
</organism>
<accession>A0A3P8AA37</accession>
<sequence>MERNLQCASESLSTRWQLTGLPRVQDSYFTDCSGQNVGRLQVESCAGGCFTYIFDDPDIPTSETMGNSEMLTNSKSTVVSNRTTSLGGNSYCEYDATHTMSNSKGEQVSVTANVFGDCNQQTVDMLLNGEVLSCYECTPAEGKNCNDKERKCSSKKYCSKQTVRLGGGYQVVKSCSNINVIGVDNGCASYDVVTNPGGVAVRNKYTQCYCRNKQFCNTAPTTSLASLAVVTVLSGVFSWR</sequence>
<name>A0A3P8AA37_HELPZ</name>
<dbReference type="OrthoDB" id="5835752at2759"/>
<gene>
    <name evidence="1" type="ORF">HPBE_LOCUS18005</name>
</gene>
<dbReference type="PANTHER" id="PTHR36939:SF1">
    <property type="entry name" value="UPAR_LY6 DOMAIN-CONTAINING PROTEIN"/>
    <property type="match status" value="1"/>
</dbReference>
<evidence type="ECO:0000313" key="1">
    <source>
        <dbReference type="EMBL" id="VDP10432.1"/>
    </source>
</evidence>
<dbReference type="EMBL" id="UZAH01030405">
    <property type="protein sequence ID" value="VDP10432.1"/>
    <property type="molecule type" value="Genomic_DNA"/>
</dbReference>
<proteinExistence type="predicted"/>
<protein>
    <submittedName>
        <fullName evidence="1">Uncharacterized protein</fullName>
    </submittedName>
</protein>
<dbReference type="PANTHER" id="PTHR36939">
    <property type="entry name" value="PROTEIN CBG03389"/>
    <property type="match status" value="1"/>
</dbReference>
<dbReference type="AlphaFoldDB" id="A0A3P8AA37"/>
<reference evidence="1" key="1">
    <citation type="submission" date="2018-11" db="EMBL/GenBank/DDBJ databases">
        <authorList>
            <consortium name="Pathogen Informatics"/>
        </authorList>
    </citation>
    <scope>NUCLEOTIDE SEQUENCE [LARGE SCALE GENOMIC DNA]</scope>
</reference>